<evidence type="ECO:0000256" key="8">
    <source>
        <dbReference type="ARBA" id="ARBA00022801"/>
    </source>
</evidence>
<feature type="transmembrane region" description="Helical" evidence="15">
    <location>
        <begin position="428"/>
        <end position="458"/>
    </location>
</feature>
<dbReference type="EC" id="3.4.-.-" evidence="13"/>
<feature type="region of interest" description="Disordered" evidence="14">
    <location>
        <begin position="776"/>
        <end position="818"/>
    </location>
</feature>
<evidence type="ECO:0000256" key="3">
    <source>
        <dbReference type="ARBA" id="ARBA00004128"/>
    </source>
</evidence>
<dbReference type="PANTHER" id="PTHR12147:SF58">
    <property type="entry name" value="VACUOLAR MEMBRANE PROTEASE"/>
    <property type="match status" value="1"/>
</dbReference>
<reference evidence="17" key="1">
    <citation type="submission" date="2022-07" db="EMBL/GenBank/DDBJ databases">
        <title>Phylogenomic reconstructions and comparative analyses of Kickxellomycotina fungi.</title>
        <authorList>
            <person name="Reynolds N.K."/>
            <person name="Stajich J.E."/>
            <person name="Barry K."/>
            <person name="Grigoriev I.V."/>
            <person name="Crous P."/>
            <person name="Smith M.E."/>
        </authorList>
    </citation>
    <scope>NUCLEOTIDE SEQUENCE</scope>
    <source>
        <strain evidence="17">NBRC 32514</strain>
    </source>
</reference>
<dbReference type="Gene3D" id="3.40.630.10">
    <property type="entry name" value="Zn peptidases"/>
    <property type="match status" value="1"/>
</dbReference>
<evidence type="ECO:0000256" key="12">
    <source>
        <dbReference type="ARBA" id="ARBA00023180"/>
    </source>
</evidence>
<feature type="compositionally biased region" description="Basic and acidic residues" evidence="14">
    <location>
        <begin position="737"/>
        <end position="753"/>
    </location>
</feature>
<comment type="similarity">
    <text evidence="4 13">Belongs to the peptidase M28 family.</text>
</comment>
<evidence type="ECO:0000256" key="7">
    <source>
        <dbReference type="ARBA" id="ARBA00022692"/>
    </source>
</evidence>
<keyword evidence="11" id="KW-0482">Metalloprotease</keyword>
<evidence type="ECO:0000256" key="9">
    <source>
        <dbReference type="ARBA" id="ARBA00022833"/>
    </source>
</evidence>
<feature type="transmembrane region" description="Helical" evidence="15">
    <location>
        <begin position="470"/>
        <end position="490"/>
    </location>
</feature>
<dbReference type="InterPro" id="IPR045175">
    <property type="entry name" value="M28_fam"/>
</dbReference>
<dbReference type="GO" id="GO:0046872">
    <property type="term" value="F:metal ion binding"/>
    <property type="evidence" value="ECO:0007669"/>
    <property type="project" value="UniProtKB-KW"/>
</dbReference>
<evidence type="ECO:0000256" key="1">
    <source>
        <dbReference type="ARBA" id="ARBA00001947"/>
    </source>
</evidence>
<dbReference type="InterPro" id="IPR007484">
    <property type="entry name" value="Peptidase_M28"/>
</dbReference>
<gene>
    <name evidence="17" type="ORF">LPJ53_003812</name>
</gene>
<comment type="cofactor">
    <cofactor evidence="1">
        <name>Zn(2+)</name>
        <dbReference type="ChEBI" id="CHEBI:29105"/>
    </cofactor>
</comment>
<evidence type="ECO:0000256" key="4">
    <source>
        <dbReference type="ARBA" id="ARBA00010918"/>
    </source>
</evidence>
<feature type="transmembrane region" description="Helical" evidence="15">
    <location>
        <begin position="510"/>
        <end position="537"/>
    </location>
</feature>
<dbReference type="SUPFAM" id="SSF53187">
    <property type="entry name" value="Zn-dependent exopeptidases"/>
    <property type="match status" value="1"/>
</dbReference>
<evidence type="ECO:0000313" key="18">
    <source>
        <dbReference type="Proteomes" id="UP001149813"/>
    </source>
</evidence>
<accession>A0A9W7XZ47</accession>
<organism evidence="17 18">
    <name type="scientific">Coemansia erecta</name>
    <dbReference type="NCBI Taxonomy" id="147472"/>
    <lineage>
        <taxon>Eukaryota</taxon>
        <taxon>Fungi</taxon>
        <taxon>Fungi incertae sedis</taxon>
        <taxon>Zoopagomycota</taxon>
        <taxon>Kickxellomycotina</taxon>
        <taxon>Kickxellomycetes</taxon>
        <taxon>Kickxellales</taxon>
        <taxon>Kickxellaceae</taxon>
        <taxon>Coemansia</taxon>
    </lineage>
</organism>
<comment type="caution">
    <text evidence="17">The sequence shown here is derived from an EMBL/GenBank/DDBJ whole genome shotgun (WGS) entry which is preliminary data.</text>
</comment>
<keyword evidence="7 15" id="KW-0812">Transmembrane</keyword>
<keyword evidence="12" id="KW-0325">Glycoprotein</keyword>
<keyword evidence="5" id="KW-0926">Vacuole</keyword>
<keyword evidence="8 13" id="KW-0378">Hydrolase</keyword>
<name>A0A9W7XZ47_9FUNG</name>
<keyword evidence="13" id="KW-0732">Signal</keyword>
<dbReference type="AlphaFoldDB" id="A0A9W7XZ47"/>
<feature type="domain" description="Peptidase M28" evidence="16">
    <location>
        <begin position="113"/>
        <end position="299"/>
    </location>
</feature>
<dbReference type="EMBL" id="JANBOJ010000155">
    <property type="protein sequence ID" value="KAJ1721685.1"/>
    <property type="molecule type" value="Genomic_DNA"/>
</dbReference>
<keyword evidence="6 13" id="KW-0645">Protease</keyword>
<feature type="region of interest" description="Disordered" evidence="14">
    <location>
        <begin position="737"/>
        <end position="757"/>
    </location>
</feature>
<comment type="function">
    <text evidence="2">May be involved in vacuolar sorting and osmoregulation.</text>
</comment>
<feature type="region of interest" description="Disordered" evidence="14">
    <location>
        <begin position="321"/>
        <end position="349"/>
    </location>
</feature>
<evidence type="ECO:0000259" key="16">
    <source>
        <dbReference type="Pfam" id="PF04389"/>
    </source>
</evidence>
<keyword evidence="9 13" id="KW-0862">Zinc</keyword>
<keyword evidence="18" id="KW-1185">Reference proteome</keyword>
<evidence type="ECO:0000256" key="13">
    <source>
        <dbReference type="RuleBase" id="RU361240"/>
    </source>
</evidence>
<evidence type="ECO:0000256" key="11">
    <source>
        <dbReference type="ARBA" id="ARBA00023049"/>
    </source>
</evidence>
<evidence type="ECO:0000256" key="2">
    <source>
        <dbReference type="ARBA" id="ARBA00003273"/>
    </source>
</evidence>
<evidence type="ECO:0000313" key="17">
    <source>
        <dbReference type="EMBL" id="KAJ1721685.1"/>
    </source>
</evidence>
<dbReference type="GO" id="GO:0008235">
    <property type="term" value="F:metalloexopeptidase activity"/>
    <property type="evidence" value="ECO:0007669"/>
    <property type="project" value="InterPro"/>
</dbReference>
<keyword evidence="10 15" id="KW-1133">Transmembrane helix</keyword>
<proteinExistence type="inferred from homology"/>
<dbReference type="Proteomes" id="UP001149813">
    <property type="component" value="Unassembled WGS sequence"/>
</dbReference>
<dbReference type="GO" id="GO:0005774">
    <property type="term" value="C:vacuolar membrane"/>
    <property type="evidence" value="ECO:0007669"/>
    <property type="project" value="UniProtKB-SubCell"/>
</dbReference>
<feature type="chain" id="PRO_5041014887" description="Peptide hydrolase" evidence="13">
    <location>
        <begin position="26"/>
        <end position="1133"/>
    </location>
</feature>
<dbReference type="PANTHER" id="PTHR12147">
    <property type="entry name" value="METALLOPEPTIDASE M28 FAMILY MEMBER"/>
    <property type="match status" value="1"/>
</dbReference>
<evidence type="ECO:0000256" key="5">
    <source>
        <dbReference type="ARBA" id="ARBA00022554"/>
    </source>
</evidence>
<keyword evidence="15" id="KW-0472">Membrane</keyword>
<comment type="subcellular location">
    <subcellularLocation>
        <location evidence="3">Vacuole membrane</location>
        <topology evidence="3">Multi-pass membrane protein</topology>
    </subcellularLocation>
</comment>
<sequence length="1133" mass="117358">MHRSMGVALRLAALAWMLLAAAAAAAGSSSSSSGGDEFNATRALEDLGTIARTPHSLNDERSIGVRDFLRRAIGEIVAAAAGGAQFDDPAGSGAAAEFARGGAAVYWEDSSLVVRVDGTGAAREALLVQAHYDAVPLSHGAYDDGVGVAVCLELLRMLARRPARHPVVVNIDWGEEAGLFGAALFARFHAWAADVRAYINLEAGGVGGRATVFRASHPALLAAYARAVREPSASLVGDNAFRLGLVRSDTDYSEYTARYGVPGLDMAFTDRRSLYHTARDAASAATAASVRSMGAATLATARAIADDARLLADMPRSTRLPARPRAELGGSARPGARRRVAGHQPAAGDDGGAVRSAVFYDVLRRLMVVRSYGAEALLSAATGAAGIAAVVALQLPFARPLPPLAGAVDWAAASAAERLVLQLGRGGFFGAVAGALFALAAAYGAALLAALGLTGLLLTLVAPRLAYTHVALHVLLLLAATAGASTHVLAAWACRARRADAAADVATTVWYAWCVLRCLVLVAAAAPLSAAGIGLLYRELPYCWAAIAAAGLTALADPHTGVGQRWRRALQRRAAPSAPSAPGEHSERLLADADAGSDAGAGAGAGRAHAATALVLAAIRALRLAVGVAAPLAVGLDATVRQLTVFKDHLVDGSPPIVCAAIAALDLATFVLFLAPYTVGIVADADGYWLVGAASRALGPCAARLLASGRAVPSPADAGAASPHARSQISLHTNHAAESRDSFGDMPPHLRLDGDEDADDDGRIIVLASDAADADARSPRASVSSGSLREDDSGDSGDSDDELGSRPPHRSLAARKGESPETVGMRLVYAWAALWVGLWLVVQLVSLGGEGYGDSANPLKVRAFQTTRLSAQCLRSAATPADAARCVYSRLDLSAPDSHGLARLVQGTAAADVPRVCYTQSSRDFYRCVLVDQQTASPGTWSPQTAINVTSIVHSPTPASHGTLFTVTLNFTAPESRTCFIDFGRRKGFSLQAYPNPAPSMPQQQLSPSLPPIISRAVLPVIERATFVNGVTGAAASVVEPIRNRDPIYSNRILAHKRDFDPEGRFSAVIQYSVPTANATAPAGASIELSCYFDVADRHTPLLASIMAASPKSSVFTPAGNVLSTVTVTDVQI</sequence>
<evidence type="ECO:0000256" key="6">
    <source>
        <dbReference type="ARBA" id="ARBA00022670"/>
    </source>
</evidence>
<dbReference type="OrthoDB" id="76293at2759"/>
<feature type="compositionally biased region" description="Acidic residues" evidence="14">
    <location>
        <begin position="792"/>
        <end position="802"/>
    </location>
</feature>
<dbReference type="GO" id="GO:0006508">
    <property type="term" value="P:proteolysis"/>
    <property type="evidence" value="ECO:0007669"/>
    <property type="project" value="UniProtKB-KW"/>
</dbReference>
<evidence type="ECO:0000256" key="10">
    <source>
        <dbReference type="ARBA" id="ARBA00022989"/>
    </source>
</evidence>
<feature type="signal peptide" evidence="13">
    <location>
        <begin position="1"/>
        <end position="25"/>
    </location>
</feature>
<evidence type="ECO:0000256" key="14">
    <source>
        <dbReference type="SAM" id="MobiDB-lite"/>
    </source>
</evidence>
<keyword evidence="13" id="KW-0479">Metal-binding</keyword>
<evidence type="ECO:0000256" key="15">
    <source>
        <dbReference type="SAM" id="Phobius"/>
    </source>
</evidence>
<protein>
    <recommendedName>
        <fullName evidence="13">Peptide hydrolase</fullName>
        <ecNumber evidence="13">3.4.-.-</ecNumber>
    </recommendedName>
</protein>
<dbReference type="Pfam" id="PF04389">
    <property type="entry name" value="Peptidase_M28"/>
    <property type="match status" value="1"/>
</dbReference>